<dbReference type="EMBL" id="REGN01010273">
    <property type="protein sequence ID" value="RMZ99327.1"/>
    <property type="molecule type" value="Genomic_DNA"/>
</dbReference>
<gene>
    <name evidence="6" type="ORF">BpHYR1_006682</name>
</gene>
<sequence>SWLGPIIKGYNLAIILDYDGTLVPIQSHPDLAVLPHDITNLIQKLIDCKHIDVTILSGRSMANLKKMVNLQNVNLSGSHGMELCLANGLEEECEQAAVFRSKIPDLANELRQNVCEYGGWVEEKKFHVTFHWRDTNVNFRQMMAQKATDIIQKYGLQAVKAHFSVEARPPIGWDKGRGVYNILEKLYGVTWADNYKAVFIGDDETDEDAMRALSGLGITFRVGKPNIKTAASHRLANPDAVKVFLEWAIEYVEKRKSSFQTAGLERRNQGIRRKNN</sequence>
<evidence type="ECO:0000256" key="5">
    <source>
        <dbReference type="RuleBase" id="RU361117"/>
    </source>
</evidence>
<evidence type="ECO:0000256" key="3">
    <source>
        <dbReference type="ARBA" id="ARBA00008770"/>
    </source>
</evidence>
<protein>
    <recommendedName>
        <fullName evidence="5">Trehalose 6-phosphate phosphatase</fullName>
        <ecNumber evidence="5">3.1.3.12</ecNumber>
    </recommendedName>
</protein>
<dbReference type="Pfam" id="PF02358">
    <property type="entry name" value="Trehalose_PPase"/>
    <property type="match status" value="1"/>
</dbReference>
<name>A0A3M7PKZ7_BRAPC</name>
<accession>A0A3M7PKZ7</accession>
<dbReference type="GO" id="GO:0004805">
    <property type="term" value="F:trehalose-phosphatase activity"/>
    <property type="evidence" value="ECO:0007669"/>
    <property type="project" value="UniProtKB-EC"/>
</dbReference>
<evidence type="ECO:0000313" key="6">
    <source>
        <dbReference type="EMBL" id="RMZ99327.1"/>
    </source>
</evidence>
<feature type="non-terminal residue" evidence="6">
    <location>
        <position position="1"/>
    </location>
</feature>
<dbReference type="Gene3D" id="3.30.70.1020">
    <property type="entry name" value="Trehalose-6-phosphate phosphatase related protein, domain 2"/>
    <property type="match status" value="1"/>
</dbReference>
<keyword evidence="7" id="KW-1185">Reference proteome</keyword>
<dbReference type="EC" id="3.1.3.12" evidence="5"/>
<comment type="catalytic activity">
    <reaction evidence="1 5">
        <text>alpha,alpha-trehalose 6-phosphate + H2O = alpha,alpha-trehalose + phosphate</text>
        <dbReference type="Rhea" id="RHEA:23420"/>
        <dbReference type="ChEBI" id="CHEBI:15377"/>
        <dbReference type="ChEBI" id="CHEBI:16551"/>
        <dbReference type="ChEBI" id="CHEBI:43474"/>
        <dbReference type="ChEBI" id="CHEBI:58429"/>
        <dbReference type="EC" id="3.1.3.12"/>
    </reaction>
</comment>
<comment type="function">
    <text evidence="5">Removes the phosphate from trehalose 6-phosphate to produce free trehalose.</text>
</comment>
<keyword evidence="4 5" id="KW-0378">Hydrolase</keyword>
<reference evidence="6 7" key="1">
    <citation type="journal article" date="2018" name="Sci. Rep.">
        <title>Genomic signatures of local adaptation to the degree of environmental predictability in rotifers.</title>
        <authorList>
            <person name="Franch-Gras L."/>
            <person name="Hahn C."/>
            <person name="Garcia-Roger E.M."/>
            <person name="Carmona M.J."/>
            <person name="Serra M."/>
            <person name="Gomez A."/>
        </authorList>
    </citation>
    <scope>NUCLEOTIDE SEQUENCE [LARGE SCALE GENOMIC DNA]</scope>
    <source>
        <strain evidence="6">HYR1</strain>
    </source>
</reference>
<organism evidence="6 7">
    <name type="scientific">Brachionus plicatilis</name>
    <name type="common">Marine rotifer</name>
    <name type="synonym">Brachionus muelleri</name>
    <dbReference type="NCBI Taxonomy" id="10195"/>
    <lineage>
        <taxon>Eukaryota</taxon>
        <taxon>Metazoa</taxon>
        <taxon>Spiralia</taxon>
        <taxon>Gnathifera</taxon>
        <taxon>Rotifera</taxon>
        <taxon>Eurotatoria</taxon>
        <taxon>Monogononta</taxon>
        <taxon>Pseudotrocha</taxon>
        <taxon>Ploima</taxon>
        <taxon>Brachionidae</taxon>
        <taxon>Brachionus</taxon>
    </lineage>
</organism>
<dbReference type="InterPro" id="IPR044651">
    <property type="entry name" value="OTSB-like"/>
</dbReference>
<dbReference type="Proteomes" id="UP000276133">
    <property type="component" value="Unassembled WGS sequence"/>
</dbReference>
<dbReference type="AlphaFoldDB" id="A0A3M7PKZ7"/>
<comment type="caution">
    <text evidence="6">The sequence shown here is derived from an EMBL/GenBank/DDBJ whole genome shotgun (WGS) entry which is preliminary data.</text>
</comment>
<dbReference type="InterPro" id="IPR023214">
    <property type="entry name" value="HAD_sf"/>
</dbReference>
<dbReference type="GO" id="GO:0005992">
    <property type="term" value="P:trehalose biosynthetic process"/>
    <property type="evidence" value="ECO:0007669"/>
    <property type="project" value="UniProtKB-UniPathway"/>
</dbReference>
<evidence type="ECO:0000313" key="7">
    <source>
        <dbReference type="Proteomes" id="UP000276133"/>
    </source>
</evidence>
<dbReference type="InterPro" id="IPR006379">
    <property type="entry name" value="HAD-SF_hydro_IIB"/>
</dbReference>
<dbReference type="NCBIfam" id="TIGR00685">
    <property type="entry name" value="T6PP"/>
    <property type="match status" value="1"/>
</dbReference>
<evidence type="ECO:0000256" key="2">
    <source>
        <dbReference type="ARBA" id="ARBA00005199"/>
    </source>
</evidence>
<dbReference type="NCBIfam" id="TIGR01484">
    <property type="entry name" value="HAD-SF-IIB"/>
    <property type="match status" value="1"/>
</dbReference>
<dbReference type="InterPro" id="IPR036412">
    <property type="entry name" value="HAD-like_sf"/>
</dbReference>
<dbReference type="InterPro" id="IPR003337">
    <property type="entry name" value="Trehalose_PPase"/>
</dbReference>
<comment type="pathway">
    <text evidence="2 5">Glycan biosynthesis; trehalose biosynthesis.</text>
</comment>
<comment type="similarity">
    <text evidence="3 5">Belongs to the trehalose phosphatase family.</text>
</comment>
<dbReference type="PANTHER" id="PTHR43768">
    <property type="entry name" value="TREHALOSE 6-PHOSPHATE PHOSPHATASE"/>
    <property type="match status" value="1"/>
</dbReference>
<dbReference type="UniPathway" id="UPA00299"/>
<dbReference type="SUPFAM" id="SSF56784">
    <property type="entry name" value="HAD-like"/>
    <property type="match status" value="1"/>
</dbReference>
<dbReference type="OrthoDB" id="755951at2759"/>
<comment type="cofactor">
    <cofactor evidence="5">
        <name>a divalent metal cation</name>
        <dbReference type="ChEBI" id="CHEBI:60240"/>
    </cofactor>
</comment>
<evidence type="ECO:0000256" key="1">
    <source>
        <dbReference type="ARBA" id="ARBA00000500"/>
    </source>
</evidence>
<dbReference type="STRING" id="10195.A0A3M7PKZ7"/>
<evidence type="ECO:0000256" key="4">
    <source>
        <dbReference type="ARBA" id="ARBA00022801"/>
    </source>
</evidence>
<dbReference type="PANTHER" id="PTHR43768:SF3">
    <property type="entry name" value="TREHALOSE 6-PHOSPHATE PHOSPHATASE"/>
    <property type="match status" value="1"/>
</dbReference>
<proteinExistence type="inferred from homology"/>
<dbReference type="Gene3D" id="3.40.50.1000">
    <property type="entry name" value="HAD superfamily/HAD-like"/>
    <property type="match status" value="1"/>
</dbReference>
<dbReference type="CDD" id="cd01627">
    <property type="entry name" value="HAD_TPP"/>
    <property type="match status" value="1"/>
</dbReference>